<evidence type="ECO:0008006" key="4">
    <source>
        <dbReference type="Google" id="ProtNLM"/>
    </source>
</evidence>
<dbReference type="RefSeq" id="WP_197444409.1">
    <property type="nucleotide sequence ID" value="NZ_CP036275.1"/>
</dbReference>
<dbReference type="Pfam" id="PF02810">
    <property type="entry name" value="SEC-C"/>
    <property type="match status" value="1"/>
</dbReference>
<proteinExistence type="predicted"/>
<dbReference type="EMBL" id="CP036275">
    <property type="protein sequence ID" value="QDU36012.1"/>
    <property type="molecule type" value="Genomic_DNA"/>
</dbReference>
<dbReference type="Proteomes" id="UP000320496">
    <property type="component" value="Chromosome"/>
</dbReference>
<dbReference type="KEGG" id="mri:Mal4_02950"/>
<dbReference type="AlphaFoldDB" id="A0A517Z0J8"/>
<sequence>MNRTGAGRGTTGGVPQMTPDEICIQLADAADRDLVGAIMACREQRETMTPLLLKWFRQSLDELREEEDEFVPDELPFHVLYVLAEFDAREALPIVMEALRLPGDDVRRFLGDGLPALVPRVLATWDTDDLKHVRELLLDQSLQTEIRSEVSHALLFRIRDGRLTRQEAAQWLREVLRECCSHKDKSGVTAAVYALCQFGPTEASEEIAEAYHRGLVDTIEWSRDDWHEAAETPVEAFDEQIATLPPGPVEDAAEELEEWYSADEEFDEDYEPEGPDLDEWLGEEPEPLEPPVPATPSVTVHNEAPKVGRNDPCPCGSGKKYKKCCGKAG</sequence>
<dbReference type="InterPro" id="IPR011989">
    <property type="entry name" value="ARM-like"/>
</dbReference>
<dbReference type="Gene3D" id="3.10.450.50">
    <property type="match status" value="1"/>
</dbReference>
<name>A0A517Z0J8_9PLAN</name>
<keyword evidence="3" id="KW-1185">Reference proteome</keyword>
<organism evidence="2 3">
    <name type="scientific">Maioricimonas rarisocia</name>
    <dbReference type="NCBI Taxonomy" id="2528026"/>
    <lineage>
        <taxon>Bacteria</taxon>
        <taxon>Pseudomonadati</taxon>
        <taxon>Planctomycetota</taxon>
        <taxon>Planctomycetia</taxon>
        <taxon>Planctomycetales</taxon>
        <taxon>Planctomycetaceae</taxon>
        <taxon>Maioricimonas</taxon>
    </lineage>
</organism>
<gene>
    <name evidence="2" type="ORF">Mal4_02950</name>
</gene>
<dbReference type="SUPFAM" id="SSF103642">
    <property type="entry name" value="Sec-C motif"/>
    <property type="match status" value="1"/>
</dbReference>
<evidence type="ECO:0000256" key="1">
    <source>
        <dbReference type="SAM" id="MobiDB-lite"/>
    </source>
</evidence>
<dbReference type="PANTHER" id="PTHR33747:SF1">
    <property type="entry name" value="ADENYLATE CYCLASE-ASSOCIATED CAP C-TERMINAL DOMAIN-CONTAINING PROTEIN"/>
    <property type="match status" value="1"/>
</dbReference>
<evidence type="ECO:0000313" key="2">
    <source>
        <dbReference type="EMBL" id="QDU36012.1"/>
    </source>
</evidence>
<dbReference type="Pfam" id="PF06685">
    <property type="entry name" value="DUF1186"/>
    <property type="match status" value="1"/>
</dbReference>
<dbReference type="Gene3D" id="1.25.10.10">
    <property type="entry name" value="Leucine-rich Repeat Variant"/>
    <property type="match status" value="1"/>
</dbReference>
<dbReference type="InterPro" id="IPR004027">
    <property type="entry name" value="SEC_C_motif"/>
</dbReference>
<feature type="compositionally biased region" description="Basic residues" evidence="1">
    <location>
        <begin position="319"/>
        <end position="329"/>
    </location>
</feature>
<evidence type="ECO:0000313" key="3">
    <source>
        <dbReference type="Proteomes" id="UP000320496"/>
    </source>
</evidence>
<feature type="region of interest" description="Disordered" evidence="1">
    <location>
        <begin position="265"/>
        <end position="329"/>
    </location>
</feature>
<protein>
    <recommendedName>
        <fullName evidence="4">Preprotein translocase subunit SecA</fullName>
    </recommendedName>
</protein>
<feature type="compositionally biased region" description="Acidic residues" evidence="1">
    <location>
        <begin position="265"/>
        <end position="287"/>
    </location>
</feature>
<accession>A0A517Z0J8</accession>
<dbReference type="PANTHER" id="PTHR33747">
    <property type="entry name" value="UPF0225 PROTEIN SCO1677"/>
    <property type="match status" value="1"/>
</dbReference>
<dbReference type="InterPro" id="IPR010602">
    <property type="entry name" value="DUF1186"/>
</dbReference>
<reference evidence="2 3" key="1">
    <citation type="submission" date="2019-02" db="EMBL/GenBank/DDBJ databases">
        <title>Deep-cultivation of Planctomycetes and their phenomic and genomic characterization uncovers novel biology.</title>
        <authorList>
            <person name="Wiegand S."/>
            <person name="Jogler M."/>
            <person name="Boedeker C."/>
            <person name="Pinto D."/>
            <person name="Vollmers J."/>
            <person name="Rivas-Marin E."/>
            <person name="Kohn T."/>
            <person name="Peeters S.H."/>
            <person name="Heuer A."/>
            <person name="Rast P."/>
            <person name="Oberbeckmann S."/>
            <person name="Bunk B."/>
            <person name="Jeske O."/>
            <person name="Meyerdierks A."/>
            <person name="Storesund J.E."/>
            <person name="Kallscheuer N."/>
            <person name="Luecker S."/>
            <person name="Lage O.M."/>
            <person name="Pohl T."/>
            <person name="Merkel B.J."/>
            <person name="Hornburger P."/>
            <person name="Mueller R.-W."/>
            <person name="Bruemmer F."/>
            <person name="Labrenz M."/>
            <person name="Spormann A.M."/>
            <person name="Op den Camp H."/>
            <person name="Overmann J."/>
            <person name="Amann R."/>
            <person name="Jetten M.S.M."/>
            <person name="Mascher T."/>
            <person name="Medema M.H."/>
            <person name="Devos D.P."/>
            <person name="Kaster A.-K."/>
            <person name="Ovreas L."/>
            <person name="Rohde M."/>
            <person name="Galperin M.Y."/>
            <person name="Jogler C."/>
        </authorList>
    </citation>
    <scope>NUCLEOTIDE SEQUENCE [LARGE SCALE GENOMIC DNA]</scope>
    <source>
        <strain evidence="2 3">Mal4</strain>
    </source>
</reference>